<protein>
    <submittedName>
        <fullName evidence="1">20457_t:CDS:1</fullName>
    </submittedName>
</protein>
<dbReference type="OrthoDB" id="2428500at2759"/>
<reference evidence="1" key="1">
    <citation type="submission" date="2021-06" db="EMBL/GenBank/DDBJ databases">
        <authorList>
            <person name="Kallberg Y."/>
            <person name="Tangrot J."/>
            <person name="Rosling A."/>
        </authorList>
    </citation>
    <scope>NUCLEOTIDE SEQUENCE</scope>
    <source>
        <strain evidence="1">MA453B</strain>
    </source>
</reference>
<evidence type="ECO:0000313" key="1">
    <source>
        <dbReference type="EMBL" id="CAG8799064.1"/>
    </source>
</evidence>
<sequence length="103" mass="11927">LILVNERQNVSNTIVKRKEYVQNNSQQRINLYHDVIYIDESGFNLYLSHSQERAPRRQRAIKEVPKQHGKNITIIAAIDGNSIVKVTPQLGSTTRFIFTKFLC</sequence>
<dbReference type="InterPro" id="IPR036397">
    <property type="entry name" value="RNaseH_sf"/>
</dbReference>
<organism evidence="1 2">
    <name type="scientific">Dentiscutata erythropus</name>
    <dbReference type="NCBI Taxonomy" id="1348616"/>
    <lineage>
        <taxon>Eukaryota</taxon>
        <taxon>Fungi</taxon>
        <taxon>Fungi incertae sedis</taxon>
        <taxon>Mucoromycota</taxon>
        <taxon>Glomeromycotina</taxon>
        <taxon>Glomeromycetes</taxon>
        <taxon>Diversisporales</taxon>
        <taxon>Gigasporaceae</taxon>
        <taxon>Dentiscutata</taxon>
    </lineage>
</organism>
<comment type="caution">
    <text evidence="1">The sequence shown here is derived from an EMBL/GenBank/DDBJ whole genome shotgun (WGS) entry which is preliminary data.</text>
</comment>
<dbReference type="Gene3D" id="3.30.420.10">
    <property type="entry name" value="Ribonuclease H-like superfamily/Ribonuclease H"/>
    <property type="match status" value="1"/>
</dbReference>
<name>A0A9N9JV97_9GLOM</name>
<evidence type="ECO:0000313" key="2">
    <source>
        <dbReference type="Proteomes" id="UP000789405"/>
    </source>
</evidence>
<dbReference type="Proteomes" id="UP000789405">
    <property type="component" value="Unassembled WGS sequence"/>
</dbReference>
<dbReference type="AlphaFoldDB" id="A0A9N9JV97"/>
<accession>A0A9N9JV97</accession>
<dbReference type="GO" id="GO:0003676">
    <property type="term" value="F:nucleic acid binding"/>
    <property type="evidence" value="ECO:0007669"/>
    <property type="project" value="InterPro"/>
</dbReference>
<proteinExistence type="predicted"/>
<keyword evidence="2" id="KW-1185">Reference proteome</keyword>
<gene>
    <name evidence="1" type="ORF">DERYTH_LOCUS22996</name>
</gene>
<dbReference type="EMBL" id="CAJVPY010033548">
    <property type="protein sequence ID" value="CAG8799064.1"/>
    <property type="molecule type" value="Genomic_DNA"/>
</dbReference>
<feature type="non-terminal residue" evidence="1">
    <location>
        <position position="1"/>
    </location>
</feature>